<dbReference type="Pfam" id="PF03350">
    <property type="entry name" value="UPF0114"/>
    <property type="match status" value="1"/>
</dbReference>
<keyword evidence="6 7" id="KW-0472">Membrane</keyword>
<dbReference type="GO" id="GO:0005886">
    <property type="term" value="C:plasma membrane"/>
    <property type="evidence" value="ECO:0007669"/>
    <property type="project" value="UniProtKB-SubCell"/>
</dbReference>
<evidence type="ECO:0000256" key="3">
    <source>
        <dbReference type="ARBA" id="ARBA00022475"/>
    </source>
</evidence>
<evidence type="ECO:0000256" key="4">
    <source>
        <dbReference type="ARBA" id="ARBA00022692"/>
    </source>
</evidence>
<feature type="transmembrane region" description="Helical" evidence="7">
    <location>
        <begin position="60"/>
        <end position="81"/>
    </location>
</feature>
<reference evidence="9" key="1">
    <citation type="submission" date="2017-08" db="EMBL/GenBank/DDBJ databases">
        <authorList>
            <person name="Varghese N."/>
            <person name="Submissions S."/>
        </authorList>
    </citation>
    <scope>NUCLEOTIDE SEQUENCE [LARGE SCALE GENOMIC DNA]</scope>
    <source>
        <strain evidence="9">JA234</strain>
    </source>
</reference>
<evidence type="ECO:0000256" key="7">
    <source>
        <dbReference type="HAMAP-Rule" id="MF_00143"/>
    </source>
</evidence>
<feature type="transmembrane region" description="Helical" evidence="7">
    <location>
        <begin position="20"/>
        <end position="40"/>
    </location>
</feature>
<dbReference type="Proteomes" id="UP000219467">
    <property type="component" value="Unassembled WGS sequence"/>
</dbReference>
<dbReference type="PANTHER" id="PTHR38596">
    <property type="entry name" value="UPF0114 PROTEIN YQHA"/>
    <property type="match status" value="1"/>
</dbReference>
<comment type="subcellular location">
    <subcellularLocation>
        <location evidence="1 7">Cell membrane</location>
        <topology evidence="1 7">Multi-pass membrane protein</topology>
    </subcellularLocation>
</comment>
<dbReference type="HAMAP" id="MF_00143">
    <property type="entry name" value="UPF0114"/>
    <property type="match status" value="1"/>
</dbReference>
<keyword evidence="5 7" id="KW-1133">Transmembrane helix</keyword>
<evidence type="ECO:0000256" key="5">
    <source>
        <dbReference type="ARBA" id="ARBA00022989"/>
    </source>
</evidence>
<gene>
    <name evidence="8" type="ORF">SAMN05878503_12332</name>
</gene>
<dbReference type="InterPro" id="IPR020761">
    <property type="entry name" value="UPF0114_bac"/>
</dbReference>
<evidence type="ECO:0000256" key="1">
    <source>
        <dbReference type="ARBA" id="ARBA00004651"/>
    </source>
</evidence>
<keyword evidence="3 7" id="KW-1003">Cell membrane</keyword>
<dbReference type="AlphaFoldDB" id="A0A285D3Z5"/>
<dbReference type="InterPro" id="IPR005134">
    <property type="entry name" value="UPF0114"/>
</dbReference>
<dbReference type="PANTHER" id="PTHR38596:SF1">
    <property type="entry name" value="UPF0114 PROTEIN YQHA"/>
    <property type="match status" value="1"/>
</dbReference>
<dbReference type="NCBIfam" id="TIGR00645">
    <property type="entry name" value="HI0507"/>
    <property type="match status" value="1"/>
</dbReference>
<dbReference type="EMBL" id="OAOQ01000023">
    <property type="protein sequence ID" value="SNX74544.1"/>
    <property type="molecule type" value="Genomic_DNA"/>
</dbReference>
<comment type="similarity">
    <text evidence="2 7">Belongs to the UPF0114 family.</text>
</comment>
<keyword evidence="9" id="KW-1185">Reference proteome</keyword>
<dbReference type="OrthoDB" id="9783569at2"/>
<protein>
    <recommendedName>
        <fullName evidence="7">UPF0114 protein SAMN05878503_12332</fullName>
    </recommendedName>
</protein>
<evidence type="ECO:0000256" key="6">
    <source>
        <dbReference type="ARBA" id="ARBA00023136"/>
    </source>
</evidence>
<evidence type="ECO:0000313" key="8">
    <source>
        <dbReference type="EMBL" id="SNX74544.1"/>
    </source>
</evidence>
<dbReference type="RefSeq" id="WP_097031722.1">
    <property type="nucleotide sequence ID" value="NZ_OAOQ01000023.1"/>
</dbReference>
<evidence type="ECO:0000313" key="9">
    <source>
        <dbReference type="Proteomes" id="UP000219467"/>
    </source>
</evidence>
<feature type="transmembrane region" description="Helical" evidence="7">
    <location>
        <begin position="148"/>
        <end position="172"/>
    </location>
</feature>
<evidence type="ECO:0000256" key="2">
    <source>
        <dbReference type="ARBA" id="ARBA00005774"/>
    </source>
</evidence>
<proteinExistence type="inferred from homology"/>
<keyword evidence="4 7" id="KW-0812">Transmembrane</keyword>
<organism evidence="8 9">
    <name type="scientific">Cereibacter ovatus</name>
    <dbReference type="NCBI Taxonomy" id="439529"/>
    <lineage>
        <taxon>Bacteria</taxon>
        <taxon>Pseudomonadati</taxon>
        <taxon>Pseudomonadota</taxon>
        <taxon>Alphaproteobacteria</taxon>
        <taxon>Rhodobacterales</taxon>
        <taxon>Paracoccaceae</taxon>
        <taxon>Cereibacter</taxon>
    </lineage>
</organism>
<sequence>MTGKRMVERNFERGLFASRWLMAPMYLGLVVSLAMLVVVFAREVLYYAPQTFTMSSEDAILAVLTLVDLTLAGNLLLIVLFSGYESFVSKMDIDDGAERPEWMGTVNFSGLKLKLIASIVAISGIHLLKRFMEIGEPGIESAFSEPHLRWLVIIHLTFVVSGVLLAAMDWIAAKSKH</sequence>
<name>A0A285D3Z5_9RHOB</name>
<accession>A0A285D3Z5</accession>